<evidence type="ECO:0000256" key="4">
    <source>
        <dbReference type="ARBA" id="ARBA00022723"/>
    </source>
</evidence>
<gene>
    <name evidence="9" type="ORF">BST25_19510</name>
</gene>
<dbReference type="AlphaFoldDB" id="A0A1X0DD77"/>
<dbReference type="GO" id="GO:0020037">
    <property type="term" value="F:heme binding"/>
    <property type="evidence" value="ECO:0007669"/>
    <property type="project" value="InterPro"/>
</dbReference>
<dbReference type="Gene3D" id="1.10.630.10">
    <property type="entry name" value="Cytochrome P450"/>
    <property type="match status" value="1"/>
</dbReference>
<dbReference type="PANTHER" id="PTHR46696">
    <property type="entry name" value="P450, PUTATIVE (EUROFUNG)-RELATED"/>
    <property type="match status" value="1"/>
</dbReference>
<dbReference type="Proteomes" id="UP000192566">
    <property type="component" value="Unassembled WGS sequence"/>
</dbReference>
<dbReference type="GO" id="GO:0005506">
    <property type="term" value="F:iron ion binding"/>
    <property type="evidence" value="ECO:0007669"/>
    <property type="project" value="InterPro"/>
</dbReference>
<evidence type="ECO:0000256" key="8">
    <source>
        <dbReference type="RuleBase" id="RU000461"/>
    </source>
</evidence>
<dbReference type="FunFam" id="1.10.630.10:FF:000018">
    <property type="entry name" value="Cytochrome P450 monooxygenase"/>
    <property type="match status" value="1"/>
</dbReference>
<dbReference type="GO" id="GO:0004497">
    <property type="term" value="F:monooxygenase activity"/>
    <property type="evidence" value="ECO:0007669"/>
    <property type="project" value="UniProtKB-KW"/>
</dbReference>
<dbReference type="InterPro" id="IPR001128">
    <property type="entry name" value="Cyt_P450"/>
</dbReference>
<keyword evidence="6 8" id="KW-0408">Iron</keyword>
<keyword evidence="3 8" id="KW-0349">Heme</keyword>
<keyword evidence="5 8" id="KW-0560">Oxidoreductase</keyword>
<keyword evidence="10" id="KW-1185">Reference proteome</keyword>
<evidence type="ECO:0000256" key="5">
    <source>
        <dbReference type="ARBA" id="ARBA00023002"/>
    </source>
</evidence>
<dbReference type="RefSeq" id="WP_142272806.1">
    <property type="nucleotide sequence ID" value="NZ_AP022615.1"/>
</dbReference>
<proteinExistence type="inferred from homology"/>
<dbReference type="OrthoDB" id="142769at2"/>
<organism evidence="9 10">
    <name type="scientific">Mycobacterium heidelbergense</name>
    <dbReference type="NCBI Taxonomy" id="53376"/>
    <lineage>
        <taxon>Bacteria</taxon>
        <taxon>Bacillati</taxon>
        <taxon>Actinomycetota</taxon>
        <taxon>Actinomycetes</taxon>
        <taxon>Mycobacteriales</taxon>
        <taxon>Mycobacteriaceae</taxon>
        <taxon>Mycobacterium</taxon>
        <taxon>Mycobacterium simiae complex</taxon>
    </lineage>
</organism>
<dbReference type="InterPro" id="IPR036396">
    <property type="entry name" value="Cyt_P450_sf"/>
</dbReference>
<dbReference type="InterPro" id="IPR002397">
    <property type="entry name" value="Cyt_P450_B"/>
</dbReference>
<evidence type="ECO:0000256" key="2">
    <source>
        <dbReference type="ARBA" id="ARBA00010617"/>
    </source>
</evidence>
<dbReference type="STRING" id="53376.BST25_19510"/>
<dbReference type="PANTHER" id="PTHR46696:SF1">
    <property type="entry name" value="CYTOCHROME P450 YJIB-RELATED"/>
    <property type="match status" value="1"/>
</dbReference>
<keyword evidence="4 8" id="KW-0479">Metal-binding</keyword>
<dbReference type="GO" id="GO:0016705">
    <property type="term" value="F:oxidoreductase activity, acting on paired donors, with incorporation or reduction of molecular oxygen"/>
    <property type="evidence" value="ECO:0007669"/>
    <property type="project" value="InterPro"/>
</dbReference>
<name>A0A1X0DD77_MYCHE</name>
<evidence type="ECO:0000313" key="10">
    <source>
        <dbReference type="Proteomes" id="UP000192566"/>
    </source>
</evidence>
<evidence type="ECO:0000256" key="7">
    <source>
        <dbReference type="ARBA" id="ARBA00023033"/>
    </source>
</evidence>
<comment type="caution">
    <text evidence="9">The sequence shown here is derived from an EMBL/GenBank/DDBJ whole genome shotgun (WGS) entry which is preliminary data.</text>
</comment>
<accession>A0A1X0DD77</accession>
<dbReference type="CDD" id="cd11029">
    <property type="entry name" value="CYP107-like"/>
    <property type="match status" value="1"/>
</dbReference>
<dbReference type="PRINTS" id="PR00359">
    <property type="entry name" value="BP450"/>
</dbReference>
<dbReference type="InterPro" id="IPR017972">
    <property type="entry name" value="Cyt_P450_CS"/>
</dbReference>
<dbReference type="PROSITE" id="PS00086">
    <property type="entry name" value="CYTOCHROME_P450"/>
    <property type="match status" value="1"/>
</dbReference>
<sequence length="400" mass="44356">MGASIVLDSPAIVANPFPVYEQLRREAPVYRTRMSYLGEADVYALSRYRDCVDLLTDDRMRRTIERPEPLLPVPKAFQLLTTDSMLVKDRPEHSRLRKLASRTFGRKAIARMSERIDAITGDLLDAFTPGQQIDLQADYAAPVTFTVLSQMVCADEADQARFPEINQMLGALGMPQYGIGQMLAKAEGTAAFVREMIERRRAEPADDIVTMLVHANEDGDTLSDDEIVAMLFLLVVADSETTFSLIANGVAALLTHPDQLDLLKTRPDLIDSAVEEILRYTGTIGSTEVFHPQEDIELHGVTIPRGARILPLLASANRDPAVFDDPDTFDITRTPNRHIAFSKGAHFCLGAKLARMEAGIAISNLISKFPEMRLAVDPDDLEIARVPILRRFTSLPVVLN</sequence>
<protein>
    <submittedName>
        <fullName evidence="9">Uncharacterized protein</fullName>
    </submittedName>
</protein>
<keyword evidence="7 8" id="KW-0503">Monooxygenase</keyword>
<evidence type="ECO:0000256" key="6">
    <source>
        <dbReference type="ARBA" id="ARBA00023004"/>
    </source>
</evidence>
<evidence type="ECO:0000256" key="3">
    <source>
        <dbReference type="ARBA" id="ARBA00022617"/>
    </source>
</evidence>
<evidence type="ECO:0000313" key="9">
    <source>
        <dbReference type="EMBL" id="ORA70333.1"/>
    </source>
</evidence>
<dbReference type="SUPFAM" id="SSF48264">
    <property type="entry name" value="Cytochrome P450"/>
    <property type="match status" value="1"/>
</dbReference>
<reference evidence="9 10" key="1">
    <citation type="submission" date="2017-02" db="EMBL/GenBank/DDBJ databases">
        <title>The new phylogeny of genus Mycobacterium.</title>
        <authorList>
            <person name="Tortoli E."/>
            <person name="Trovato A."/>
            <person name="Cirillo D.M."/>
        </authorList>
    </citation>
    <scope>NUCLEOTIDE SEQUENCE [LARGE SCALE GENOMIC DNA]</scope>
    <source>
        <strain evidence="9 10">DSM 44471</strain>
    </source>
</reference>
<comment type="cofactor">
    <cofactor evidence="1">
        <name>heme</name>
        <dbReference type="ChEBI" id="CHEBI:30413"/>
    </cofactor>
</comment>
<dbReference type="EMBL" id="MVHR01000036">
    <property type="protein sequence ID" value="ORA70333.1"/>
    <property type="molecule type" value="Genomic_DNA"/>
</dbReference>
<dbReference type="Pfam" id="PF00067">
    <property type="entry name" value="p450"/>
    <property type="match status" value="1"/>
</dbReference>
<evidence type="ECO:0000256" key="1">
    <source>
        <dbReference type="ARBA" id="ARBA00001971"/>
    </source>
</evidence>
<comment type="similarity">
    <text evidence="2 8">Belongs to the cytochrome P450 family.</text>
</comment>